<reference evidence="5 6" key="1">
    <citation type="submission" date="2019-03" db="EMBL/GenBank/DDBJ databases">
        <title>Rhodosporidium diobovatum UCD-FST 08-225 genome sequencing, assembly, and annotation.</title>
        <authorList>
            <person name="Fakankun I.U."/>
            <person name="Fristensky B."/>
            <person name="Levin D.B."/>
        </authorList>
    </citation>
    <scope>NUCLEOTIDE SEQUENCE [LARGE SCALE GENOMIC DNA]</scope>
    <source>
        <strain evidence="5 6">UCD-FST 08-225</strain>
    </source>
</reference>
<feature type="domain" description="Bromo" evidence="4">
    <location>
        <begin position="386"/>
        <end position="456"/>
    </location>
</feature>
<feature type="region of interest" description="Disordered" evidence="3">
    <location>
        <begin position="144"/>
        <end position="368"/>
    </location>
</feature>
<keyword evidence="1 2" id="KW-0103">Bromodomain</keyword>
<organism evidence="5 6">
    <name type="scientific">Rhodotorula diobovata</name>
    <dbReference type="NCBI Taxonomy" id="5288"/>
    <lineage>
        <taxon>Eukaryota</taxon>
        <taxon>Fungi</taxon>
        <taxon>Dikarya</taxon>
        <taxon>Basidiomycota</taxon>
        <taxon>Pucciniomycotina</taxon>
        <taxon>Microbotryomycetes</taxon>
        <taxon>Sporidiobolales</taxon>
        <taxon>Sporidiobolaceae</taxon>
        <taxon>Rhodotorula</taxon>
    </lineage>
</organism>
<protein>
    <recommendedName>
        <fullName evidence="4">Bromo domain-containing protein</fullName>
    </recommendedName>
</protein>
<evidence type="ECO:0000313" key="6">
    <source>
        <dbReference type="Proteomes" id="UP000311382"/>
    </source>
</evidence>
<accession>A0A5C5FMN8</accession>
<keyword evidence="6" id="KW-1185">Reference proteome</keyword>
<dbReference type="EMBL" id="SOZI01000155">
    <property type="protein sequence ID" value="TNY18127.1"/>
    <property type="molecule type" value="Genomic_DNA"/>
</dbReference>
<dbReference type="InterPro" id="IPR036427">
    <property type="entry name" value="Bromodomain-like_sf"/>
</dbReference>
<feature type="compositionally biased region" description="Low complexity" evidence="3">
    <location>
        <begin position="210"/>
        <end position="225"/>
    </location>
</feature>
<dbReference type="PROSITE" id="PS50014">
    <property type="entry name" value="BROMODOMAIN_2"/>
    <property type="match status" value="1"/>
</dbReference>
<dbReference type="PANTHER" id="PTHR15398:SF4">
    <property type="entry name" value="BROMODOMAIN-CONTAINING PROTEIN 8 ISOFORM X1"/>
    <property type="match status" value="1"/>
</dbReference>
<dbReference type="CDD" id="cd04369">
    <property type="entry name" value="Bromodomain"/>
    <property type="match status" value="1"/>
</dbReference>
<evidence type="ECO:0000259" key="4">
    <source>
        <dbReference type="PROSITE" id="PS50014"/>
    </source>
</evidence>
<sequence length="483" mass="51746">MAVTAHATDLPVQQPLTQHPVVTEPPLEAALLLGQAVAQLGTADWGAVAKLLDGSKEWPADAGKMTSQASPRHWIPRFGYETAFETIMRQRGLDPTACSQPLARPVRKLVHSLYSTLLGSLRDSIQQSFDDETRNQQQIAALLAAHPSPSPPPQLAPKDKDDKRPQTPTTRKSARKAALADVEEEGAGAEQGTVAAGAAEASVKEDVEMAPPGDGAPGDPADGDAVAASPQQQVGDEAEEEDPAATPTKKGGRRKAAGRVTGRRKGRGGRAATGEGTETPASEHEGDEEKGAVKEEEEEEDEAAPADEGAPTGEGQDATGGAEAGRKRKPSEPPGTSPAPSEVAETGRRRKRVKTTEEPFEESERDAKLTIQRRKAGFTRIIEQLQAERYSHFFESRVTKTIAPLYNVAVRRPTCLRDIVKAIKSGAISTSTELMRDVALLCANAMQFNGDEGEDSVGHCAKLMWDRFERLMDESLSAEMSME</sequence>
<dbReference type="STRING" id="5288.A0A5C5FMN8"/>
<comment type="caution">
    <text evidence="5">The sequence shown here is derived from an EMBL/GenBank/DDBJ whole genome shotgun (WGS) entry which is preliminary data.</text>
</comment>
<evidence type="ECO:0000256" key="2">
    <source>
        <dbReference type="PROSITE-ProRule" id="PRU00035"/>
    </source>
</evidence>
<dbReference type="GO" id="GO:0035267">
    <property type="term" value="C:NuA4 histone acetyltransferase complex"/>
    <property type="evidence" value="ECO:0007669"/>
    <property type="project" value="TreeGrafter"/>
</dbReference>
<dbReference type="PANTHER" id="PTHR15398">
    <property type="entry name" value="BROMODOMAIN-CONTAINING PROTEIN 8"/>
    <property type="match status" value="1"/>
</dbReference>
<dbReference type="InterPro" id="IPR001487">
    <property type="entry name" value="Bromodomain"/>
</dbReference>
<dbReference type="SUPFAM" id="SSF47370">
    <property type="entry name" value="Bromodomain"/>
    <property type="match status" value="1"/>
</dbReference>
<gene>
    <name evidence="5" type="ORF">DMC30DRAFT_449133</name>
</gene>
<evidence type="ECO:0000256" key="3">
    <source>
        <dbReference type="SAM" id="MobiDB-lite"/>
    </source>
</evidence>
<dbReference type="OrthoDB" id="1742084at2759"/>
<name>A0A5C5FMN8_9BASI</name>
<proteinExistence type="predicted"/>
<dbReference type="SMART" id="SM00297">
    <property type="entry name" value="BROMO"/>
    <property type="match status" value="1"/>
</dbReference>
<dbReference type="GO" id="GO:0006325">
    <property type="term" value="P:chromatin organization"/>
    <property type="evidence" value="ECO:0007669"/>
    <property type="project" value="UniProtKB-ARBA"/>
</dbReference>
<dbReference type="AlphaFoldDB" id="A0A5C5FMN8"/>
<evidence type="ECO:0000256" key="1">
    <source>
        <dbReference type="ARBA" id="ARBA00023117"/>
    </source>
</evidence>
<dbReference type="Proteomes" id="UP000311382">
    <property type="component" value="Unassembled WGS sequence"/>
</dbReference>
<feature type="compositionally biased region" description="Basic residues" evidence="3">
    <location>
        <begin position="250"/>
        <end position="268"/>
    </location>
</feature>
<feature type="compositionally biased region" description="Acidic residues" evidence="3">
    <location>
        <begin position="295"/>
        <end position="305"/>
    </location>
</feature>
<feature type="compositionally biased region" description="Low complexity" evidence="3">
    <location>
        <begin position="306"/>
        <end position="315"/>
    </location>
</feature>
<evidence type="ECO:0000313" key="5">
    <source>
        <dbReference type="EMBL" id="TNY18127.1"/>
    </source>
</evidence>
<dbReference type="Gene3D" id="1.20.920.10">
    <property type="entry name" value="Bromodomain-like"/>
    <property type="match status" value="1"/>
</dbReference>
<dbReference type="Pfam" id="PF00439">
    <property type="entry name" value="Bromodomain"/>
    <property type="match status" value="1"/>
</dbReference>
<feature type="compositionally biased region" description="Basic and acidic residues" evidence="3">
    <location>
        <begin position="281"/>
        <end position="294"/>
    </location>
</feature>